<comment type="caution">
    <text evidence="5">The sequence shown here is derived from an EMBL/GenBank/DDBJ whole genome shotgun (WGS) entry which is preliminary data.</text>
</comment>
<dbReference type="PROSITE" id="PS50932">
    <property type="entry name" value="HTH_LACI_2"/>
    <property type="match status" value="1"/>
</dbReference>
<dbReference type="GO" id="GO:0003700">
    <property type="term" value="F:DNA-binding transcription factor activity"/>
    <property type="evidence" value="ECO:0007669"/>
    <property type="project" value="TreeGrafter"/>
</dbReference>
<dbReference type="SMART" id="SM00354">
    <property type="entry name" value="HTH_LACI"/>
    <property type="match status" value="1"/>
</dbReference>
<dbReference type="InterPro" id="IPR000843">
    <property type="entry name" value="HTH_LacI"/>
</dbReference>
<keyword evidence="6" id="KW-1185">Reference proteome</keyword>
<evidence type="ECO:0000256" key="2">
    <source>
        <dbReference type="ARBA" id="ARBA00023125"/>
    </source>
</evidence>
<dbReference type="InterPro" id="IPR010982">
    <property type="entry name" value="Lambda_DNA-bd_dom_sf"/>
</dbReference>
<evidence type="ECO:0000256" key="3">
    <source>
        <dbReference type="ARBA" id="ARBA00023163"/>
    </source>
</evidence>
<evidence type="ECO:0000313" key="5">
    <source>
        <dbReference type="EMBL" id="MCE7030164.1"/>
    </source>
</evidence>
<dbReference type="EMBL" id="JAJUWU010000021">
    <property type="protein sequence ID" value="MCE7030164.1"/>
    <property type="molecule type" value="Genomic_DNA"/>
</dbReference>
<dbReference type="PANTHER" id="PTHR30146:SF109">
    <property type="entry name" value="HTH-TYPE TRANSCRIPTIONAL REGULATOR GALS"/>
    <property type="match status" value="1"/>
</dbReference>
<dbReference type="PANTHER" id="PTHR30146">
    <property type="entry name" value="LACI-RELATED TRANSCRIPTIONAL REPRESSOR"/>
    <property type="match status" value="1"/>
</dbReference>
<evidence type="ECO:0000256" key="1">
    <source>
        <dbReference type="ARBA" id="ARBA00023015"/>
    </source>
</evidence>
<dbReference type="AlphaFoldDB" id="A0A9X1P5I0"/>
<dbReference type="GO" id="GO:0000976">
    <property type="term" value="F:transcription cis-regulatory region binding"/>
    <property type="evidence" value="ECO:0007669"/>
    <property type="project" value="TreeGrafter"/>
</dbReference>
<dbReference type="CDD" id="cd06278">
    <property type="entry name" value="PBP1_LacI-like"/>
    <property type="match status" value="1"/>
</dbReference>
<dbReference type="Pfam" id="PF00356">
    <property type="entry name" value="LacI"/>
    <property type="match status" value="1"/>
</dbReference>
<proteinExistence type="predicted"/>
<dbReference type="InterPro" id="IPR028082">
    <property type="entry name" value="Peripla_BP_I"/>
</dbReference>
<dbReference type="RefSeq" id="WP_233721242.1">
    <property type="nucleotide sequence ID" value="NZ_JAJUWU010000021.1"/>
</dbReference>
<accession>A0A9X1P5I0</accession>
<dbReference type="Pfam" id="PF13377">
    <property type="entry name" value="Peripla_BP_3"/>
    <property type="match status" value="1"/>
</dbReference>
<dbReference type="CDD" id="cd01392">
    <property type="entry name" value="HTH_LacI"/>
    <property type="match status" value="1"/>
</dbReference>
<reference evidence="5" key="1">
    <citation type="submission" date="2022-01" db="EMBL/GenBank/DDBJ databases">
        <title>Jiella avicenniae sp. nov., a novel endophytic bacterium isolated from bark of Avicennia marina.</title>
        <authorList>
            <person name="Tuo L."/>
        </authorList>
    </citation>
    <scope>NUCLEOTIDE SEQUENCE</scope>
    <source>
        <strain evidence="5">CBK1P-4</strain>
    </source>
</reference>
<organism evidence="5 6">
    <name type="scientific">Jiella avicenniae</name>
    <dbReference type="NCBI Taxonomy" id="2907202"/>
    <lineage>
        <taxon>Bacteria</taxon>
        <taxon>Pseudomonadati</taxon>
        <taxon>Pseudomonadota</taxon>
        <taxon>Alphaproteobacteria</taxon>
        <taxon>Hyphomicrobiales</taxon>
        <taxon>Aurantimonadaceae</taxon>
        <taxon>Jiella</taxon>
    </lineage>
</organism>
<gene>
    <name evidence="5" type="ORF">LZD57_19420</name>
</gene>
<evidence type="ECO:0000259" key="4">
    <source>
        <dbReference type="PROSITE" id="PS50932"/>
    </source>
</evidence>
<dbReference type="Gene3D" id="3.40.50.2300">
    <property type="match status" value="2"/>
</dbReference>
<name>A0A9X1P5I0_9HYPH</name>
<keyword evidence="1" id="KW-0805">Transcription regulation</keyword>
<dbReference type="Proteomes" id="UP001139035">
    <property type="component" value="Unassembled WGS sequence"/>
</dbReference>
<feature type="domain" description="HTH lacI-type" evidence="4">
    <location>
        <begin position="14"/>
        <end position="68"/>
    </location>
</feature>
<dbReference type="SUPFAM" id="SSF53822">
    <property type="entry name" value="Periplasmic binding protein-like I"/>
    <property type="match status" value="1"/>
</dbReference>
<dbReference type="Gene3D" id="1.10.260.40">
    <property type="entry name" value="lambda repressor-like DNA-binding domains"/>
    <property type="match status" value="1"/>
</dbReference>
<protein>
    <submittedName>
        <fullName evidence="5">LacI family DNA-binding transcriptional regulator</fullName>
    </submittedName>
</protein>
<dbReference type="SUPFAM" id="SSF47413">
    <property type="entry name" value="lambda repressor-like DNA-binding domains"/>
    <property type="match status" value="1"/>
</dbReference>
<evidence type="ECO:0000313" key="6">
    <source>
        <dbReference type="Proteomes" id="UP001139035"/>
    </source>
</evidence>
<sequence>MSTFSNDQEMRARITAKQLARDLGMSISTVSRAFDPKSVVATETRRRVLERAAEIGYTPNPLARSLVTRRTRIIGLVVSDVVNPFYPEMMARFTSSLRDAGMNAMLQASNPDEMIDDAVRMLLDYQPDAVVVMAATLSSAAALDCRRAGIPVVFFNRLSSDPHSFGIACDNVEGGRRVAQFLFDSGHRKLAYVSALKDASTNIERCRGFQERCADLGLEEPAVVEAGSFSYEAGYHAAANLAEPGSCDGYFCANDILAIGFIEGIRQETNLRIPQDLSVVGFDDIAMAAWPSHGLTTIPQPVDEMLAETLKTLEGLGSAGMSREPFVRRIAPGEVIERKTTRRRDG</sequence>
<keyword evidence="3" id="KW-0804">Transcription</keyword>
<dbReference type="InterPro" id="IPR046335">
    <property type="entry name" value="LacI/GalR-like_sensor"/>
</dbReference>
<keyword evidence="2 5" id="KW-0238">DNA-binding</keyword>